<keyword evidence="2" id="KW-1185">Reference proteome</keyword>
<evidence type="ECO:0000313" key="2">
    <source>
        <dbReference type="Proteomes" id="UP000007819"/>
    </source>
</evidence>
<organism evidence="1 2">
    <name type="scientific">Acyrthosiphon pisum</name>
    <name type="common">Pea aphid</name>
    <dbReference type="NCBI Taxonomy" id="7029"/>
    <lineage>
        <taxon>Eukaryota</taxon>
        <taxon>Metazoa</taxon>
        <taxon>Ecdysozoa</taxon>
        <taxon>Arthropoda</taxon>
        <taxon>Hexapoda</taxon>
        <taxon>Insecta</taxon>
        <taxon>Pterygota</taxon>
        <taxon>Neoptera</taxon>
        <taxon>Paraneoptera</taxon>
        <taxon>Hemiptera</taxon>
        <taxon>Sternorrhyncha</taxon>
        <taxon>Aphidomorpha</taxon>
        <taxon>Aphidoidea</taxon>
        <taxon>Aphididae</taxon>
        <taxon>Macrosiphini</taxon>
        <taxon>Acyrthosiphon</taxon>
    </lineage>
</organism>
<name>A0A8R2H9U6_ACYPI</name>
<reference evidence="2" key="1">
    <citation type="submission" date="2010-06" db="EMBL/GenBank/DDBJ databases">
        <authorList>
            <person name="Jiang H."/>
            <person name="Abraham K."/>
            <person name="Ali S."/>
            <person name="Alsbrooks S.L."/>
            <person name="Anim B.N."/>
            <person name="Anosike U.S."/>
            <person name="Attaway T."/>
            <person name="Bandaranaike D.P."/>
            <person name="Battles P.K."/>
            <person name="Bell S.N."/>
            <person name="Bell A.V."/>
            <person name="Beltran B."/>
            <person name="Bickham C."/>
            <person name="Bustamante Y."/>
            <person name="Caleb T."/>
            <person name="Canada A."/>
            <person name="Cardenas V."/>
            <person name="Carter K."/>
            <person name="Chacko J."/>
            <person name="Chandrabose M.N."/>
            <person name="Chavez D."/>
            <person name="Chavez A."/>
            <person name="Chen L."/>
            <person name="Chu H.-S."/>
            <person name="Claassen K.J."/>
            <person name="Cockrell R."/>
            <person name="Collins M."/>
            <person name="Cooper J.A."/>
            <person name="Cree A."/>
            <person name="Curry S.M."/>
            <person name="Da Y."/>
            <person name="Dao M.D."/>
            <person name="Das B."/>
            <person name="Davila M.-L."/>
            <person name="Davy-Carroll L."/>
            <person name="Denson S."/>
            <person name="Dinh H."/>
            <person name="Ebong V.E."/>
            <person name="Edwards J.R."/>
            <person name="Egan A."/>
            <person name="El-Daye J."/>
            <person name="Escobedo L."/>
            <person name="Fernandez S."/>
            <person name="Fernando P.R."/>
            <person name="Flagg N."/>
            <person name="Forbes L.D."/>
            <person name="Fowler R.G."/>
            <person name="Fu Q."/>
            <person name="Gabisi R.A."/>
            <person name="Ganer J."/>
            <person name="Garbino Pronczuk A."/>
            <person name="Garcia R.M."/>
            <person name="Garner T."/>
            <person name="Garrett T.E."/>
            <person name="Gonzalez D.A."/>
            <person name="Hamid H."/>
            <person name="Hawkins E.S."/>
            <person name="Hirani K."/>
            <person name="Hogues M.E."/>
            <person name="Hollins B."/>
            <person name="Hsiao C.-H."/>
            <person name="Jabil R."/>
            <person name="James M.L."/>
            <person name="Jhangiani S.N."/>
            <person name="Johnson B."/>
            <person name="Johnson Q."/>
            <person name="Joshi V."/>
            <person name="Kalu J.B."/>
            <person name="Kam C."/>
            <person name="Kashfia A."/>
            <person name="Keebler J."/>
            <person name="Kisamo H."/>
            <person name="Kovar C.L."/>
            <person name="Lago L.A."/>
            <person name="Lai C.-Y."/>
            <person name="Laidlaw J."/>
            <person name="Lara F."/>
            <person name="Le T.-K."/>
            <person name="Lee S.L."/>
            <person name="Legall F.H."/>
            <person name="Lemon S.J."/>
            <person name="Lewis L.R."/>
            <person name="Li B."/>
            <person name="Liu Y."/>
            <person name="Liu Y.-S."/>
            <person name="Lopez J."/>
            <person name="Lozado R.J."/>
            <person name="Lu J."/>
            <person name="Madu R.C."/>
            <person name="Maheshwari M."/>
            <person name="Maheshwari R."/>
            <person name="Malloy K."/>
            <person name="Martinez E."/>
            <person name="Mathew T."/>
            <person name="Mercado I.C."/>
            <person name="Mercado C."/>
            <person name="Meyer B."/>
            <person name="Montgomery K."/>
            <person name="Morgan M.B."/>
            <person name="Munidasa M."/>
            <person name="Nazareth L.V."/>
            <person name="Nelson J."/>
            <person name="Ng B.M."/>
            <person name="Nguyen N.B."/>
            <person name="Nguyen P.Q."/>
            <person name="Nguyen T."/>
            <person name="Obregon M."/>
            <person name="Okwuonu G.O."/>
            <person name="Onwere C.G."/>
            <person name="Orozco G."/>
            <person name="Parra A."/>
            <person name="Patel S."/>
            <person name="Patil S."/>
            <person name="Perez A."/>
            <person name="Perez Y."/>
            <person name="Pham C."/>
            <person name="Primus E.L."/>
            <person name="Pu L.-L."/>
            <person name="Puazo M."/>
            <person name="Qin X."/>
            <person name="Quiroz J.B."/>
            <person name="Reese J."/>
            <person name="Richards S."/>
            <person name="Rives C.M."/>
            <person name="Robberts R."/>
            <person name="Ruiz S.J."/>
            <person name="Ruiz M.J."/>
            <person name="Santibanez J."/>
            <person name="Schneider B.W."/>
            <person name="Sisson I."/>
            <person name="Smith M."/>
            <person name="Sodergren E."/>
            <person name="Song X.-Z."/>
            <person name="Song B.B."/>
            <person name="Summersgill H."/>
            <person name="Thelus R."/>
            <person name="Thornton R.D."/>
            <person name="Trejos Z.Y."/>
            <person name="Usmani K."/>
            <person name="Vattathil S."/>
            <person name="Villasana D."/>
            <person name="Walker D.L."/>
            <person name="Wang S."/>
            <person name="Wang K."/>
            <person name="White C.S."/>
            <person name="Williams A.C."/>
            <person name="Williamson J."/>
            <person name="Wilson K."/>
            <person name="Woghiren I.O."/>
            <person name="Woodworth J.R."/>
            <person name="Worley K.C."/>
            <person name="Wright R.A."/>
            <person name="Wu W."/>
            <person name="Young L."/>
            <person name="Zhang L."/>
            <person name="Zhang J."/>
            <person name="Zhu Y."/>
            <person name="Muzny D.M."/>
            <person name="Weinstock G."/>
            <person name="Gibbs R.A."/>
        </authorList>
    </citation>
    <scope>NUCLEOTIDE SEQUENCE [LARGE SCALE GENOMIC DNA]</scope>
    <source>
        <strain evidence="2">LSR1</strain>
    </source>
</reference>
<dbReference type="KEGG" id="api:100572028"/>
<dbReference type="Proteomes" id="UP000007819">
    <property type="component" value="Chromosome A2"/>
</dbReference>
<dbReference type="OrthoDB" id="4951845at2759"/>
<proteinExistence type="predicted"/>
<dbReference type="GeneID" id="100572028"/>
<reference evidence="1" key="2">
    <citation type="submission" date="2022-06" db="UniProtKB">
        <authorList>
            <consortium name="EnsemblMetazoa"/>
        </authorList>
    </citation>
    <scope>IDENTIFICATION</scope>
</reference>
<dbReference type="RefSeq" id="XP_016662561.1">
    <property type="nucleotide sequence ID" value="XM_016807072.2"/>
</dbReference>
<accession>A0A8R2H9U6</accession>
<dbReference type="EnsemblMetazoa" id="XM_016807072.2">
    <property type="protein sequence ID" value="XP_016662561.1"/>
    <property type="gene ID" value="LOC100572028"/>
</dbReference>
<dbReference type="SUPFAM" id="SSF47616">
    <property type="entry name" value="GST C-terminal domain-like"/>
    <property type="match status" value="1"/>
</dbReference>
<sequence length="84" mass="9701">MTVADFALLASISTIDAIDFYMKNYEKIQNWLKNCSEMKYYGANKKGIGEIVSLLRPKDANKRENKINNNKKSQYLEIIFGAKF</sequence>
<evidence type="ECO:0000313" key="1">
    <source>
        <dbReference type="EnsemblMetazoa" id="XP_016662561.1"/>
    </source>
</evidence>
<dbReference type="InterPro" id="IPR036282">
    <property type="entry name" value="Glutathione-S-Trfase_C_sf"/>
</dbReference>
<protein>
    <submittedName>
        <fullName evidence="1">Uncharacterized protein</fullName>
    </submittedName>
</protein>
<dbReference type="AlphaFoldDB" id="A0A8R2H9U6"/>
<dbReference type="Gene3D" id="1.20.1050.10">
    <property type="match status" value="1"/>
</dbReference>